<reference evidence="1 2" key="1">
    <citation type="submission" date="2019-02" db="EMBL/GenBank/DDBJ databases">
        <title>Halieaceae_genomes.</title>
        <authorList>
            <person name="Li S.-H."/>
        </authorList>
    </citation>
    <scope>NUCLEOTIDE SEQUENCE [LARGE SCALE GENOMIC DNA]</scope>
    <source>
        <strain evidence="1 2">JH123</strain>
    </source>
</reference>
<name>A0ABY6Q780_9GAMM</name>
<keyword evidence="2" id="KW-1185">Reference proteome</keyword>
<dbReference type="RefSeq" id="WP_279241227.1">
    <property type="nucleotide sequence ID" value="NZ_CP036501.1"/>
</dbReference>
<evidence type="ECO:0000313" key="1">
    <source>
        <dbReference type="EMBL" id="UZP74768.1"/>
    </source>
</evidence>
<sequence length="301" mass="34612">MADPKYPAVAERSRWQAVVEAVLVISDQGTVSDVETLYCESGRTRDIKLRWRWELEGPFCKEFRYAAEKAFSEYKFLKTPESLKGAERLANVGLAFRMLDLTGRTDHDENQQLLDLNKGQVRTLQKFFESEDWEGLREYALERRDESDVFEYYLGNAAWESGNKTAAIQHFSTFLREGGDRYWHFGTKAMVIAIDHFYEVGDDQQVVDLGNAFLLEEYLNTGNSVAKPLVAEALTKYAISLTLIDDQELAQSLYLLRAMENVGLYRGIPKELNEVIQTQRNHLESQIIAIGRSKVEQERTE</sequence>
<evidence type="ECO:0000313" key="2">
    <source>
        <dbReference type="Proteomes" id="UP001317963"/>
    </source>
</evidence>
<gene>
    <name evidence="1" type="ORF">E0F26_08470</name>
</gene>
<dbReference type="Proteomes" id="UP001317963">
    <property type="component" value="Chromosome"/>
</dbReference>
<accession>A0ABY6Q780</accession>
<organism evidence="1 2">
    <name type="scientific">Candidatus Paraluminiphilus aquimaris</name>
    <dbReference type="NCBI Taxonomy" id="2518994"/>
    <lineage>
        <taxon>Bacteria</taxon>
        <taxon>Pseudomonadati</taxon>
        <taxon>Pseudomonadota</taxon>
        <taxon>Gammaproteobacteria</taxon>
        <taxon>Cellvibrionales</taxon>
        <taxon>Halieaceae</taxon>
        <taxon>Candidatus Paraluminiphilus</taxon>
    </lineage>
</organism>
<protein>
    <submittedName>
        <fullName evidence="1">Uncharacterized protein</fullName>
    </submittedName>
</protein>
<proteinExistence type="predicted"/>
<dbReference type="EMBL" id="CP036501">
    <property type="protein sequence ID" value="UZP74768.1"/>
    <property type="molecule type" value="Genomic_DNA"/>
</dbReference>